<organism evidence="2 3">
    <name type="scientific">Streptomyces siderophoricus</name>
    <dbReference type="NCBI Taxonomy" id="2802281"/>
    <lineage>
        <taxon>Bacteria</taxon>
        <taxon>Bacillati</taxon>
        <taxon>Actinomycetota</taxon>
        <taxon>Actinomycetes</taxon>
        <taxon>Kitasatosporales</taxon>
        <taxon>Streptomycetaceae</taxon>
        <taxon>Streptomyces</taxon>
    </lineage>
</organism>
<feature type="region of interest" description="Disordered" evidence="1">
    <location>
        <begin position="665"/>
        <end position="760"/>
    </location>
</feature>
<evidence type="ECO:0000256" key="1">
    <source>
        <dbReference type="SAM" id="MobiDB-lite"/>
    </source>
</evidence>
<feature type="compositionally biased region" description="Low complexity" evidence="1">
    <location>
        <begin position="708"/>
        <end position="729"/>
    </location>
</feature>
<feature type="compositionally biased region" description="Low complexity" evidence="1">
    <location>
        <begin position="611"/>
        <end position="624"/>
    </location>
</feature>
<feature type="region of interest" description="Disordered" evidence="1">
    <location>
        <begin position="586"/>
        <end position="631"/>
    </location>
</feature>
<gene>
    <name evidence="2" type="ORF">JK360_14985</name>
</gene>
<protein>
    <submittedName>
        <fullName evidence="2">Uncharacterized protein</fullName>
    </submittedName>
</protein>
<proteinExistence type="predicted"/>
<keyword evidence="3" id="KW-1185">Reference proteome</keyword>
<accession>A0ABS1MSE6</accession>
<feature type="compositionally biased region" description="Basic and acidic residues" evidence="1">
    <location>
        <begin position="683"/>
        <end position="693"/>
    </location>
</feature>
<evidence type="ECO:0000313" key="3">
    <source>
        <dbReference type="Proteomes" id="UP000629371"/>
    </source>
</evidence>
<sequence length="1033" mass="106826">MWIPVERLRPTAPAVECLTVGHAVLVRPKGTDERGGRRSRSWAEGLALDPDHRLVVVDVPAALPLTAWRPVASRLSRDDDVGRGLRLVPVPGSAGDLMPVGQWLADRLGTEVLVPSGELVRVDDGSLFVRGDAESGWLRLRPDAAPHWDSRRAPKPLWEDWMVNQSWTPGPLGVCEPLPGGAWLRPASDALWHRAHRLRLTSVVPCDRKRLCVVLGHPGGAALPLTDVARFWRAVPEEHRGEVRFVGYGPVAAPGEETLGQALSDLLGRPVTVYCGLPVAGPAVTGEPDVHTVCPDGSPGWRPFARELGYLPRQQSGGQVLPPRPVSHRLPVHGLPELSPGVYGFAPDAVLEVTQSGLWMRPPTEPADAQAVRALPLDPTAAKILYDTSSQQSAERMQLLALGALWRLDPATRQSSQVLPAAMATAEMGASGGQEAPAASAPAGSVPAAGLASAGLAPAGLAPGGLAPGGLAPGGLAPAGLAPGGLAPAGLAPGWSVPVGGAALTEPVPDVGRGSAPEAATAQSSVAADSTAPETATGPEFVTEPATAPEFVTAPEPDTALEPTMATLEAAPATVPAEPVAAPVPDPVAVSPAESVPAESVPAASPPATPPSAEQPSAATTVPPAELPAPPPVVRLEADLLPAPSEVEAAPGVPASAAPAAVPAFAGDAPRRPGGAEPVSDLPEARASGDRSGEPSGELSAEEVPKRAAPTASDDGAAPAGASADPGQATVSEPSDDDPRVQPTPRPEACAVPPSGGIDRERDWLRGALRQQYDAAASSLARLLSQSPGLRGDARKPSEDTLTDLVAVRLYLSAEGSRIDAAVRAATVGPHVPLSRCVYEGLRRLPSHRGAGVLRTTVSDAQWQWYRQQRLVTEWGFCSAVTGAPHELPGSVDFLIWSLTARRTGLLEPAVADRVVFLPGTSFKVLDVRQEERREVLLRELSPSEIAPDGTVDLASGRLDEAAVAGLERAAENWRGANPPEASPEHWSNSFGSPPGLIGSTAHVATQGDRQGTTQENNPGTTQGNSQVKGSPS</sequence>
<feature type="compositionally biased region" description="Low complexity" evidence="1">
    <location>
        <begin position="586"/>
        <end position="603"/>
    </location>
</feature>
<dbReference type="EMBL" id="JAERRI010000007">
    <property type="protein sequence ID" value="MBL1090686.1"/>
    <property type="molecule type" value="Genomic_DNA"/>
</dbReference>
<feature type="region of interest" description="Disordered" evidence="1">
    <location>
        <begin position="975"/>
        <end position="1033"/>
    </location>
</feature>
<feature type="compositionally biased region" description="Polar residues" evidence="1">
    <location>
        <begin position="1008"/>
        <end position="1033"/>
    </location>
</feature>
<feature type="compositionally biased region" description="Polar residues" evidence="1">
    <location>
        <begin position="521"/>
        <end position="534"/>
    </location>
</feature>
<name>A0ABS1MSE6_9ACTN</name>
<dbReference type="Proteomes" id="UP000629371">
    <property type="component" value="Unassembled WGS sequence"/>
</dbReference>
<reference evidence="2 3" key="1">
    <citation type="submission" date="2021-01" db="EMBL/GenBank/DDBJ databases">
        <title>WGS of actinomycetes isolated from Thailand.</title>
        <authorList>
            <person name="Thawai C."/>
        </authorList>
    </citation>
    <scope>NUCLEOTIDE SEQUENCE [LARGE SCALE GENOMIC DNA]</scope>
    <source>
        <strain evidence="2 3">CH9-7</strain>
    </source>
</reference>
<dbReference type="Gene3D" id="3.90.176.10">
    <property type="entry name" value="Toxin ADP-ribosyltransferase, Chain A, domain 1"/>
    <property type="match status" value="1"/>
</dbReference>
<dbReference type="RefSeq" id="WP_201804338.1">
    <property type="nucleotide sequence ID" value="NZ_JAERRI010000007.1"/>
</dbReference>
<feature type="region of interest" description="Disordered" evidence="1">
    <location>
        <begin position="506"/>
        <end position="546"/>
    </location>
</feature>
<comment type="caution">
    <text evidence="2">The sequence shown here is derived from an EMBL/GenBank/DDBJ whole genome shotgun (WGS) entry which is preliminary data.</text>
</comment>
<evidence type="ECO:0000313" key="2">
    <source>
        <dbReference type="EMBL" id="MBL1090686.1"/>
    </source>
</evidence>